<gene>
    <name evidence="2" type="ORF">ODALV1_LOCUS574</name>
</gene>
<proteinExistence type="predicted"/>
<dbReference type="InterPro" id="IPR040676">
    <property type="entry name" value="DUF5641"/>
</dbReference>
<accession>A0ABP1PPY3</accession>
<evidence type="ECO:0000313" key="3">
    <source>
        <dbReference type="Proteomes" id="UP001642540"/>
    </source>
</evidence>
<protein>
    <recommendedName>
        <fullName evidence="1">Integrase catalytic domain-containing protein</fullName>
    </recommendedName>
</protein>
<comment type="caution">
    <text evidence="2">The sequence shown here is derived from an EMBL/GenBank/DDBJ whole genome shotgun (WGS) entry which is preliminary data.</text>
</comment>
<evidence type="ECO:0000259" key="1">
    <source>
        <dbReference type="PROSITE" id="PS50994"/>
    </source>
</evidence>
<sequence length="664" mass="75709">MAYGAIVYLKIIDNNNQVHVSFITSKSKVSPLKQITLPRLELCAAVVLSKLMCYLRSALKLQYEEYCWTDSTIVLRWISATPKKWKNFIANRVAVVQSNTTVESWRHVPGIQNPADIASRGCAAADLINNSMWWQGPPWLQSIQVPVFIPNEFNPCIDAEERKVNFITTMTITTEQPYYNNVSSLIKLKRITAYCIRFISNARKQPLHGPLSTMELRKAYHVLIKMVQKSNFAAEIKSLQSNLPVSSSSRLKTLHPFLDNEGILCVGGRLQNADIPENKKHQMILPHDNHVTKLLIRHTHVSLLHGGFQVTWSTLQSEYWILRGRDTVRFYIRKCVICKRQQARNAAQLMGNLPSPRITITRPFLNVGIDYAGPFMLRNMVGRNSKVYKGYLAIFVCLSTKAVHMEAVSDLSTEAFIASLRRFVARRGLCANIHSDHGTNFVGADAELKRLFSSSDHNSKVADYLSSQRMMWHFIPPSAPHHGGIWEAAVKSAKYHFKRVMGNSLCTFEKFQTVLCQVEAVMNSRPLCPLSTDPSDLNALTPGHFIIGEPLTALPDENVSTLKTNRLSMWQQLQQRIQHFWQRWRDEYLVTLQQRHKWFRKEENVKIDDLVIIKEDNSPPGKWKLARVINVQPGTDGQVRVATVKTATSEYQRPIVKLIPLLSQ</sequence>
<organism evidence="2 3">
    <name type="scientific">Orchesella dallaii</name>
    <dbReference type="NCBI Taxonomy" id="48710"/>
    <lineage>
        <taxon>Eukaryota</taxon>
        <taxon>Metazoa</taxon>
        <taxon>Ecdysozoa</taxon>
        <taxon>Arthropoda</taxon>
        <taxon>Hexapoda</taxon>
        <taxon>Collembola</taxon>
        <taxon>Entomobryomorpha</taxon>
        <taxon>Entomobryoidea</taxon>
        <taxon>Orchesellidae</taxon>
        <taxon>Orchesellinae</taxon>
        <taxon>Orchesella</taxon>
    </lineage>
</organism>
<dbReference type="Proteomes" id="UP001642540">
    <property type="component" value="Unassembled WGS sequence"/>
</dbReference>
<dbReference type="InterPro" id="IPR001584">
    <property type="entry name" value="Integrase_cat-core"/>
</dbReference>
<dbReference type="InterPro" id="IPR041588">
    <property type="entry name" value="Integrase_H2C2"/>
</dbReference>
<dbReference type="Pfam" id="PF18701">
    <property type="entry name" value="DUF5641"/>
    <property type="match status" value="1"/>
</dbReference>
<dbReference type="InterPro" id="IPR036397">
    <property type="entry name" value="RNaseH_sf"/>
</dbReference>
<keyword evidence="3" id="KW-1185">Reference proteome</keyword>
<dbReference type="Pfam" id="PF17921">
    <property type="entry name" value="Integrase_H2C2"/>
    <property type="match status" value="1"/>
</dbReference>
<dbReference type="EMBL" id="CAXLJM020000003">
    <property type="protein sequence ID" value="CAL8069017.1"/>
    <property type="molecule type" value="Genomic_DNA"/>
</dbReference>
<dbReference type="Gene3D" id="1.10.340.70">
    <property type="match status" value="1"/>
</dbReference>
<dbReference type="InterPro" id="IPR012337">
    <property type="entry name" value="RNaseH-like_sf"/>
</dbReference>
<name>A0ABP1PPY3_9HEXA</name>
<evidence type="ECO:0000313" key="2">
    <source>
        <dbReference type="EMBL" id="CAL8069017.1"/>
    </source>
</evidence>
<dbReference type="SUPFAM" id="SSF53098">
    <property type="entry name" value="Ribonuclease H-like"/>
    <property type="match status" value="1"/>
</dbReference>
<dbReference type="PROSITE" id="PS50994">
    <property type="entry name" value="INTEGRASE"/>
    <property type="match status" value="1"/>
</dbReference>
<reference evidence="2 3" key="1">
    <citation type="submission" date="2024-08" db="EMBL/GenBank/DDBJ databases">
        <authorList>
            <person name="Cucini C."/>
            <person name="Frati F."/>
        </authorList>
    </citation>
    <scope>NUCLEOTIDE SEQUENCE [LARGE SCALE GENOMIC DNA]</scope>
</reference>
<dbReference type="Pfam" id="PF05380">
    <property type="entry name" value="Peptidase_A17"/>
    <property type="match status" value="1"/>
</dbReference>
<feature type="domain" description="Integrase catalytic" evidence="1">
    <location>
        <begin position="359"/>
        <end position="550"/>
    </location>
</feature>
<dbReference type="PANTHER" id="PTHR47331">
    <property type="entry name" value="PHD-TYPE DOMAIN-CONTAINING PROTEIN"/>
    <property type="match status" value="1"/>
</dbReference>
<dbReference type="Gene3D" id="3.30.420.10">
    <property type="entry name" value="Ribonuclease H-like superfamily/Ribonuclease H"/>
    <property type="match status" value="1"/>
</dbReference>
<dbReference type="InterPro" id="IPR008042">
    <property type="entry name" value="Retrotrans_Pao"/>
</dbReference>